<dbReference type="OrthoDB" id="2688364at2759"/>
<gene>
    <name evidence="2" type="ORF">D9756_000237</name>
</gene>
<dbReference type="Pfam" id="PF12937">
    <property type="entry name" value="F-box-like"/>
    <property type="match status" value="1"/>
</dbReference>
<organism evidence="2 3">
    <name type="scientific">Leucocoprinus leucothites</name>
    <dbReference type="NCBI Taxonomy" id="201217"/>
    <lineage>
        <taxon>Eukaryota</taxon>
        <taxon>Fungi</taxon>
        <taxon>Dikarya</taxon>
        <taxon>Basidiomycota</taxon>
        <taxon>Agaricomycotina</taxon>
        <taxon>Agaricomycetes</taxon>
        <taxon>Agaricomycetidae</taxon>
        <taxon>Agaricales</taxon>
        <taxon>Agaricineae</taxon>
        <taxon>Agaricaceae</taxon>
        <taxon>Leucocoprinus</taxon>
    </lineage>
</organism>
<dbReference type="Proteomes" id="UP000559027">
    <property type="component" value="Unassembled WGS sequence"/>
</dbReference>
<evidence type="ECO:0000313" key="2">
    <source>
        <dbReference type="EMBL" id="KAF5363836.1"/>
    </source>
</evidence>
<dbReference type="InterPro" id="IPR001810">
    <property type="entry name" value="F-box_dom"/>
</dbReference>
<dbReference type="EMBL" id="JAACJO010000001">
    <property type="protein sequence ID" value="KAF5363836.1"/>
    <property type="molecule type" value="Genomic_DNA"/>
</dbReference>
<dbReference type="AlphaFoldDB" id="A0A8H5GFI3"/>
<proteinExistence type="predicted"/>
<name>A0A8H5GFI3_9AGAR</name>
<reference evidence="2 3" key="1">
    <citation type="journal article" date="2020" name="ISME J.">
        <title>Uncovering the hidden diversity of litter-decomposition mechanisms in mushroom-forming fungi.</title>
        <authorList>
            <person name="Floudas D."/>
            <person name="Bentzer J."/>
            <person name="Ahren D."/>
            <person name="Johansson T."/>
            <person name="Persson P."/>
            <person name="Tunlid A."/>
        </authorList>
    </citation>
    <scope>NUCLEOTIDE SEQUENCE [LARGE SCALE GENOMIC DNA]</scope>
    <source>
        <strain evidence="2 3">CBS 146.42</strain>
    </source>
</reference>
<dbReference type="InterPro" id="IPR036047">
    <property type="entry name" value="F-box-like_dom_sf"/>
</dbReference>
<dbReference type="SUPFAM" id="SSF81383">
    <property type="entry name" value="F-box domain"/>
    <property type="match status" value="1"/>
</dbReference>
<accession>A0A8H5GFI3</accession>
<dbReference type="SMART" id="SM00256">
    <property type="entry name" value="FBOX"/>
    <property type="match status" value="1"/>
</dbReference>
<feature type="domain" description="F-box" evidence="1">
    <location>
        <begin position="3"/>
        <end position="49"/>
    </location>
</feature>
<keyword evidence="3" id="KW-1185">Reference proteome</keyword>
<sequence>MKLPKLASLPDELLTEILSLLSPSDIIRCRKICLRLYSISRSRPLWLKVLDQCTYTVPDINPLWTTKKLEKVLLRAERMTDVWTRARPAPHAIREHEFGPEDRFIGLMGDFMVIDQWDVEARWSLYKPNDDVAHPTLQYTPSGHDLTFETIHDQVAKVYPETNEMHIVYSCSYESPEMERHYINMVTLKLHWPARLEEIVTTYIFEDRGLFEEVHVISNQSPTFGSGYLAICPTGRPVHLFHIATGKLAMCHWHGDQSYDVDFVQVFITSQHLVRFSDTGRIECYLLPPLSAFKDAKAAVNLQLTHVTLLTFQWCPILLVSRADGLLVGLGHCLSQSGLGFITIDLTASVMTPSAICTISRDVPLPFDEADKPYYSDSGPGIIQLAAPISSSSKSILILYERRKPSTRAVRGVNYFLTIRAEFDYLLSSDFQKDQSHPAISANSLRIIKYNPSLKNTHCLWFDHVTGCVVMGIEKMKKMGNNTRRLKLAVMKLVP</sequence>
<dbReference type="PROSITE" id="PS50181">
    <property type="entry name" value="FBOX"/>
    <property type="match status" value="1"/>
</dbReference>
<dbReference type="Gene3D" id="1.20.1280.50">
    <property type="match status" value="1"/>
</dbReference>
<evidence type="ECO:0000313" key="3">
    <source>
        <dbReference type="Proteomes" id="UP000559027"/>
    </source>
</evidence>
<comment type="caution">
    <text evidence="2">The sequence shown here is derived from an EMBL/GenBank/DDBJ whole genome shotgun (WGS) entry which is preliminary data.</text>
</comment>
<evidence type="ECO:0000259" key="1">
    <source>
        <dbReference type="PROSITE" id="PS50181"/>
    </source>
</evidence>
<protein>
    <recommendedName>
        <fullName evidence="1">F-box domain-containing protein</fullName>
    </recommendedName>
</protein>